<dbReference type="EMBL" id="CAWYQH010000068">
    <property type="protein sequence ID" value="CAK8679766.1"/>
    <property type="molecule type" value="Genomic_DNA"/>
</dbReference>
<proteinExistence type="predicted"/>
<keyword evidence="3" id="KW-1185">Reference proteome</keyword>
<protein>
    <submittedName>
        <fullName evidence="2">Uncharacterized protein</fullName>
    </submittedName>
</protein>
<reference evidence="2 3" key="1">
    <citation type="submission" date="2024-02" db="EMBL/GenBank/DDBJ databases">
        <authorList>
            <person name="Daric V."/>
            <person name="Darras S."/>
        </authorList>
    </citation>
    <scope>NUCLEOTIDE SEQUENCE [LARGE SCALE GENOMIC DNA]</scope>
</reference>
<dbReference type="SUPFAM" id="SSF57302">
    <property type="entry name" value="Snake toxin-like"/>
    <property type="match status" value="1"/>
</dbReference>
<keyword evidence="1" id="KW-0732">Signal</keyword>
<accession>A0ABP0FJE6</accession>
<feature type="chain" id="PRO_5046533801" evidence="1">
    <location>
        <begin position="19"/>
        <end position="169"/>
    </location>
</feature>
<comment type="caution">
    <text evidence="2">The sequence shown here is derived from an EMBL/GenBank/DDBJ whole genome shotgun (WGS) entry which is preliminary data.</text>
</comment>
<gene>
    <name evidence="2" type="ORF">CVLEPA_LOCUS10018</name>
</gene>
<evidence type="ECO:0000313" key="3">
    <source>
        <dbReference type="Proteomes" id="UP001642483"/>
    </source>
</evidence>
<evidence type="ECO:0000256" key="1">
    <source>
        <dbReference type="SAM" id="SignalP"/>
    </source>
</evidence>
<dbReference type="Proteomes" id="UP001642483">
    <property type="component" value="Unassembled WGS sequence"/>
</dbReference>
<organism evidence="2 3">
    <name type="scientific">Clavelina lepadiformis</name>
    <name type="common">Light-bulb sea squirt</name>
    <name type="synonym">Ascidia lepadiformis</name>
    <dbReference type="NCBI Taxonomy" id="159417"/>
    <lineage>
        <taxon>Eukaryota</taxon>
        <taxon>Metazoa</taxon>
        <taxon>Chordata</taxon>
        <taxon>Tunicata</taxon>
        <taxon>Ascidiacea</taxon>
        <taxon>Aplousobranchia</taxon>
        <taxon>Clavelinidae</taxon>
        <taxon>Clavelina</taxon>
    </lineage>
</organism>
<evidence type="ECO:0000313" key="2">
    <source>
        <dbReference type="EMBL" id="CAK8679766.1"/>
    </source>
</evidence>
<sequence length="169" mass="18194">MKVLLRILFLLTSFGTQGWTSQCYQCQYVSTSSDNSCYGPNIDDQYLLDCPSGQDHCLTAIGKEVILGAVAISIERKCSSINVQPSCPEIFSGIQICAHYCSQDGCNNNNGNNTQVLIITDNRNGNNNINNGNSGNNNNINNGNSGSLIQASLINLMLAIVGALALIKW</sequence>
<dbReference type="InterPro" id="IPR045860">
    <property type="entry name" value="Snake_toxin-like_sf"/>
</dbReference>
<feature type="signal peptide" evidence="1">
    <location>
        <begin position="1"/>
        <end position="18"/>
    </location>
</feature>
<name>A0ABP0FJE6_CLALP</name>